<dbReference type="RefSeq" id="WP_175477892.1">
    <property type="nucleotide sequence ID" value="NZ_FOOG01000027.1"/>
</dbReference>
<accession>A0A1I2PV15</accession>
<evidence type="ECO:0000313" key="3">
    <source>
        <dbReference type="Proteomes" id="UP000198897"/>
    </source>
</evidence>
<evidence type="ECO:0000256" key="1">
    <source>
        <dbReference type="SAM" id="MobiDB-lite"/>
    </source>
</evidence>
<name>A0A1I2PV15_9BACI</name>
<dbReference type="Proteomes" id="UP000198897">
    <property type="component" value="Unassembled WGS sequence"/>
</dbReference>
<dbReference type="AlphaFoldDB" id="A0A1I2PV15"/>
<reference evidence="3" key="1">
    <citation type="submission" date="2016-10" db="EMBL/GenBank/DDBJ databases">
        <authorList>
            <person name="Varghese N."/>
            <person name="Submissions S."/>
        </authorList>
    </citation>
    <scope>NUCLEOTIDE SEQUENCE [LARGE SCALE GENOMIC DNA]</scope>
    <source>
        <strain evidence="3">FP5</strain>
    </source>
</reference>
<sequence length="50" mass="6007">MTLLYSKAREMFEQDYKNSPEAKKDFQTKGMKRTRSGKALFSFRKQNKKK</sequence>
<protein>
    <submittedName>
        <fullName evidence="2">Uncharacterized protein</fullName>
    </submittedName>
</protein>
<organism evidence="2 3">
    <name type="scientific">Halobacillus alkaliphilus</name>
    <dbReference type="NCBI Taxonomy" id="396056"/>
    <lineage>
        <taxon>Bacteria</taxon>
        <taxon>Bacillati</taxon>
        <taxon>Bacillota</taxon>
        <taxon>Bacilli</taxon>
        <taxon>Bacillales</taxon>
        <taxon>Bacillaceae</taxon>
        <taxon>Halobacillus</taxon>
    </lineage>
</organism>
<dbReference type="EMBL" id="FOOG01000027">
    <property type="protein sequence ID" value="SFG19223.1"/>
    <property type="molecule type" value="Genomic_DNA"/>
</dbReference>
<feature type="region of interest" description="Disordered" evidence="1">
    <location>
        <begin position="17"/>
        <end position="50"/>
    </location>
</feature>
<proteinExistence type="predicted"/>
<evidence type="ECO:0000313" key="2">
    <source>
        <dbReference type="EMBL" id="SFG19223.1"/>
    </source>
</evidence>
<keyword evidence="3" id="KW-1185">Reference proteome</keyword>
<gene>
    <name evidence="2" type="ORF">SAMN05216353_12745</name>
</gene>
<feature type="compositionally biased region" description="Basic and acidic residues" evidence="1">
    <location>
        <begin position="17"/>
        <end position="27"/>
    </location>
</feature>